<dbReference type="GO" id="GO:0000272">
    <property type="term" value="P:polysaccharide catabolic process"/>
    <property type="evidence" value="ECO:0007669"/>
    <property type="project" value="UniProtKB-KW"/>
</dbReference>
<evidence type="ECO:0000256" key="1">
    <source>
        <dbReference type="ARBA" id="ARBA00000829"/>
    </source>
</evidence>
<dbReference type="Pfam" id="PF22666">
    <property type="entry name" value="Glyco_hydro_2_N2"/>
    <property type="match status" value="1"/>
</dbReference>
<feature type="domain" description="Glycoside hydrolase family 2 immunoglobulin-like beta-sandwich" evidence="11">
    <location>
        <begin position="227"/>
        <end position="327"/>
    </location>
</feature>
<evidence type="ECO:0000313" key="15">
    <source>
        <dbReference type="Proteomes" id="UP001305414"/>
    </source>
</evidence>
<dbReference type="SUPFAM" id="SSF49303">
    <property type="entry name" value="beta-Galactosidase/glucuronidase domain"/>
    <property type="match status" value="2"/>
</dbReference>
<organism evidence="14 15">
    <name type="scientific">Xylaria bambusicola</name>
    <dbReference type="NCBI Taxonomy" id="326684"/>
    <lineage>
        <taxon>Eukaryota</taxon>
        <taxon>Fungi</taxon>
        <taxon>Dikarya</taxon>
        <taxon>Ascomycota</taxon>
        <taxon>Pezizomycotina</taxon>
        <taxon>Sordariomycetes</taxon>
        <taxon>Xylariomycetidae</taxon>
        <taxon>Xylariales</taxon>
        <taxon>Xylariaceae</taxon>
        <taxon>Xylaria</taxon>
    </lineage>
</organism>
<comment type="pathway">
    <text evidence="2">Glycan metabolism; N-glycan degradation.</text>
</comment>
<evidence type="ECO:0000256" key="9">
    <source>
        <dbReference type="ARBA" id="ARBA00041069"/>
    </source>
</evidence>
<dbReference type="FunFam" id="3.20.20.80:FF:000050">
    <property type="entry name" value="Beta-mannosidase B"/>
    <property type="match status" value="1"/>
</dbReference>
<dbReference type="InterPro" id="IPR008979">
    <property type="entry name" value="Galactose-bd-like_sf"/>
</dbReference>
<dbReference type="InterPro" id="IPR054593">
    <property type="entry name" value="Beta-mannosidase-like_N2"/>
</dbReference>
<comment type="catalytic activity">
    <reaction evidence="1">
        <text>Hydrolysis of terminal, non-reducing beta-D-mannose residues in beta-D-mannosides.</text>
        <dbReference type="EC" id="3.2.1.25"/>
    </reaction>
</comment>
<dbReference type="InterPro" id="IPR050887">
    <property type="entry name" value="Beta-mannosidase_GH2"/>
</dbReference>
<dbReference type="FunFam" id="2.60.120.260:FF:000118">
    <property type="entry name" value="Beta-mannosidase B"/>
    <property type="match status" value="1"/>
</dbReference>
<feature type="domain" description="Beta-mannosidase-like galactose-binding" evidence="13">
    <location>
        <begin position="41"/>
        <end position="218"/>
    </location>
</feature>
<dbReference type="PANTHER" id="PTHR43730">
    <property type="entry name" value="BETA-MANNOSIDASE"/>
    <property type="match status" value="1"/>
</dbReference>
<evidence type="ECO:0000256" key="2">
    <source>
        <dbReference type="ARBA" id="ARBA00004740"/>
    </source>
</evidence>
<evidence type="ECO:0000256" key="4">
    <source>
        <dbReference type="ARBA" id="ARBA00022801"/>
    </source>
</evidence>
<feature type="domain" description="Mannosidase Ig/CBM-like" evidence="12">
    <location>
        <begin position="707"/>
        <end position="809"/>
    </location>
</feature>
<dbReference type="Gene3D" id="2.60.120.260">
    <property type="entry name" value="Galactose-binding domain-like"/>
    <property type="match status" value="1"/>
</dbReference>
<evidence type="ECO:0000256" key="6">
    <source>
        <dbReference type="ARBA" id="ARBA00023295"/>
    </source>
</evidence>
<dbReference type="SUPFAM" id="SSF51445">
    <property type="entry name" value="(Trans)glycosidases"/>
    <property type="match status" value="1"/>
</dbReference>
<evidence type="ECO:0000256" key="8">
    <source>
        <dbReference type="ARBA" id="ARBA00038429"/>
    </source>
</evidence>
<name>A0AAN7URH6_9PEZI</name>
<dbReference type="EC" id="3.2.1.25" evidence="3"/>
<keyword evidence="6" id="KW-0326">Glycosidase</keyword>
<proteinExistence type="inferred from homology"/>
<evidence type="ECO:0000256" key="3">
    <source>
        <dbReference type="ARBA" id="ARBA00012754"/>
    </source>
</evidence>
<gene>
    <name evidence="14" type="ORF">RRF57_007125</name>
</gene>
<dbReference type="InterPro" id="IPR017853">
    <property type="entry name" value="GH"/>
</dbReference>
<evidence type="ECO:0000259" key="13">
    <source>
        <dbReference type="Pfam" id="PF22666"/>
    </source>
</evidence>
<evidence type="ECO:0000256" key="5">
    <source>
        <dbReference type="ARBA" id="ARBA00023277"/>
    </source>
</evidence>
<dbReference type="Proteomes" id="UP001305414">
    <property type="component" value="Unassembled WGS sequence"/>
</dbReference>
<evidence type="ECO:0000259" key="11">
    <source>
        <dbReference type="Pfam" id="PF00703"/>
    </source>
</evidence>
<reference evidence="14 15" key="1">
    <citation type="submission" date="2023-10" db="EMBL/GenBank/DDBJ databases">
        <title>Draft genome sequence of Xylaria bambusicola isolate GMP-LS, the root and basal stem rot pathogen of sugarcane in Indonesia.</title>
        <authorList>
            <person name="Selvaraj P."/>
            <person name="Muralishankar V."/>
            <person name="Muruganantham S."/>
            <person name="Sp S."/>
            <person name="Haryani S."/>
            <person name="Lau K.J.X."/>
            <person name="Naqvi N.I."/>
        </authorList>
    </citation>
    <scope>NUCLEOTIDE SEQUENCE [LARGE SCALE GENOMIC DNA]</scope>
    <source>
        <strain evidence="14">GMP-LS</strain>
    </source>
</reference>
<dbReference type="InterPro" id="IPR006102">
    <property type="entry name" value="Ig-like_GH2"/>
</dbReference>
<dbReference type="EMBL" id="JAWHQM010000019">
    <property type="protein sequence ID" value="KAK5631411.1"/>
    <property type="molecule type" value="Genomic_DNA"/>
</dbReference>
<dbReference type="AlphaFoldDB" id="A0AAN7URH6"/>
<dbReference type="Gene3D" id="2.60.40.10">
    <property type="entry name" value="Immunoglobulins"/>
    <property type="match status" value="1"/>
</dbReference>
<dbReference type="InterPro" id="IPR041447">
    <property type="entry name" value="Mannosidase_ig"/>
</dbReference>
<dbReference type="Pfam" id="PF00703">
    <property type="entry name" value="Glyco_hydro_2"/>
    <property type="match status" value="1"/>
</dbReference>
<keyword evidence="15" id="KW-1185">Reference proteome</keyword>
<keyword evidence="5" id="KW-0119">Carbohydrate metabolism</keyword>
<protein>
    <recommendedName>
        <fullName evidence="9">Beta-mannosidase B</fullName>
        <ecNumber evidence="3">3.2.1.25</ecNumber>
    </recommendedName>
    <alternativeName>
        <fullName evidence="10">Mannanase B</fullName>
    </alternativeName>
</protein>
<evidence type="ECO:0000256" key="10">
    <source>
        <dbReference type="ARBA" id="ARBA00041614"/>
    </source>
</evidence>
<sequence>MKPTRKTYTFYCVVLIHHNSLVITWEHSTMVRSRHDLRHGWQFRETLGNSSTETPWFPVQVVPTQIHMDLLANEKIPDPFLNLNELEVRSLAEKQWTYRTQFSKPSESASEPSAMTDLVFEGLDTFATVWLNGTKILKSDNMFISHRIDVTNLLKDTNELEIKFDSAMLRGRELVEEHSHEHTFYVRQTEVSRVPVRKAQYNWGWDWGPILMTAGPWKPVYLEQYVARIEDFWTEYEVSEDLQTCSGRIIAKVSEANGQSIRVLLSLNDSVVFEKDCTVSSSGIAEASFSLAQPELWYPFTHGAQTRYELKASLGSDDTMSKRIGFRRAQLIQQEDEFGKSFFFRINGNDVFCGGSCWIPADSFLSQIPEQRYRDWVKLLYDGNQNMVRVWGGGIYEHDTFYDACDELGIMVWQDFAFACASYPTYKSFLDSVEAEARQNIRRLRWHPSLIIWAGSNEDYQVQERYKLEYNYEDKDPQSWLKSTFPARYTYEYLLPKILSEEDRFAIYHPTSPWGDGKITSDPTVGDKHQWDIWHGAMNRYQEAFRLSARFISEFGMEAYPHLETIRSMITVEQQRYPGSMMMDFRNKAIDHERRVAAYVNENFTVIYDIASYTHLTQIVQAEAMHFAYKAWRREWGQRKCGGVLVWQLNDCWPTMSWAVVDYHLVKKPAYYAIRNALKPVSIGVSREYHDWTSGHVNPTESLKDSRFDLWVVSDQTQTLQADVTVRFISIQTGQDIRPPMRLESITLNPNSTTEILKDHDITENSMEIQDKLQSFNIAELDPYVIYATITIDDSTISFDMYWPQPIKYLDFSDRNITIRALEDHKVAISAARPTKGFVIEETRDVNLSDNGFDIVPGQEKLIEVVGTNIRSLRYTYIGAPEGSMPLIA</sequence>
<dbReference type="InterPro" id="IPR013783">
    <property type="entry name" value="Ig-like_fold"/>
</dbReference>
<comment type="similarity">
    <text evidence="8">Belongs to the glycosyl hydrolase 2 family. Beta-mannosidase B subfamily.</text>
</comment>
<dbReference type="InterPro" id="IPR036156">
    <property type="entry name" value="Beta-gal/glucu_dom_sf"/>
</dbReference>
<dbReference type="PANTHER" id="PTHR43730:SF1">
    <property type="entry name" value="BETA-MANNOSIDASE"/>
    <property type="match status" value="1"/>
</dbReference>
<comment type="caution">
    <text evidence="14">The sequence shown here is derived from an EMBL/GenBank/DDBJ whole genome shotgun (WGS) entry which is preliminary data.</text>
</comment>
<evidence type="ECO:0000256" key="7">
    <source>
        <dbReference type="ARBA" id="ARBA00023326"/>
    </source>
</evidence>
<dbReference type="SUPFAM" id="SSF49785">
    <property type="entry name" value="Galactose-binding domain-like"/>
    <property type="match status" value="1"/>
</dbReference>
<accession>A0AAN7URH6</accession>
<dbReference type="Pfam" id="PF17786">
    <property type="entry name" value="Mannosidase_ig"/>
    <property type="match status" value="1"/>
</dbReference>
<dbReference type="Gene3D" id="3.20.20.80">
    <property type="entry name" value="Glycosidases"/>
    <property type="match status" value="1"/>
</dbReference>
<keyword evidence="4" id="KW-0378">Hydrolase</keyword>
<evidence type="ECO:0000259" key="12">
    <source>
        <dbReference type="Pfam" id="PF17786"/>
    </source>
</evidence>
<evidence type="ECO:0000313" key="14">
    <source>
        <dbReference type="EMBL" id="KAK5631411.1"/>
    </source>
</evidence>
<dbReference type="GO" id="GO:0004567">
    <property type="term" value="F:beta-mannosidase activity"/>
    <property type="evidence" value="ECO:0007669"/>
    <property type="project" value="UniProtKB-EC"/>
</dbReference>
<dbReference type="GO" id="GO:0006516">
    <property type="term" value="P:glycoprotein catabolic process"/>
    <property type="evidence" value="ECO:0007669"/>
    <property type="project" value="TreeGrafter"/>
</dbReference>
<keyword evidence="7" id="KW-0624">Polysaccharide degradation</keyword>